<evidence type="ECO:0000256" key="5">
    <source>
        <dbReference type="RuleBase" id="RU000384"/>
    </source>
</evidence>
<evidence type="ECO:0000256" key="1">
    <source>
        <dbReference type="ARBA" id="ARBA00001946"/>
    </source>
</evidence>
<gene>
    <name evidence="7" type="ORF">C0029_09790</name>
</gene>
<evidence type="ECO:0000313" key="7">
    <source>
        <dbReference type="EMBL" id="PLW86674.1"/>
    </source>
</evidence>
<dbReference type="SUPFAM" id="SSF55931">
    <property type="entry name" value="Glutamine synthetase/guanido kinase"/>
    <property type="match status" value="1"/>
</dbReference>
<comment type="caution">
    <text evidence="7">The sequence shown here is derived from an EMBL/GenBank/DDBJ whole genome shotgun (WGS) entry which is preliminary data.</text>
</comment>
<dbReference type="InterPro" id="IPR014746">
    <property type="entry name" value="Gln_synth/guanido_kin_cat_dom"/>
</dbReference>
<evidence type="ECO:0000259" key="6">
    <source>
        <dbReference type="PROSITE" id="PS51987"/>
    </source>
</evidence>
<comment type="similarity">
    <text evidence="4 5">Belongs to the glutamine synthetase family.</text>
</comment>
<dbReference type="EMBL" id="PKUR01000002">
    <property type="protein sequence ID" value="PLW86674.1"/>
    <property type="molecule type" value="Genomic_DNA"/>
</dbReference>
<dbReference type="KEGG" id="hja:BST95_10770"/>
<name>A0AAP8MFW9_9GAMM</name>
<dbReference type="SUPFAM" id="SSF54368">
    <property type="entry name" value="Glutamine synthetase, N-terminal domain"/>
    <property type="match status" value="1"/>
</dbReference>
<sequence length="459" mass="51166">MTQATLVEWQAFTAANPDLKMFEVMMPDLNGILRCKRLHRDEMEGLFKGNQKSPITLPVITPMGEYSVDIDADDMEGERDVRLSPIAGSLARINWLDSPTGQVLTSHVELDGSPCWVESRQALQRVVNKFSEHGLSPVVATELEFYLIAPGDDNRPRPLLGRIPGTGLEQHGTQYVEANDLWQLDGFLDDLRTACELQGIALTTLHSEFSPGQWEVNTRHGSDIMKVCDDTLLLRRLVKGVAHRHGLAATFMAKPFAEHPGSGMHLHASLYDKDGNNLFAGAGSTEPGISDKMRHAMGGVLATMAENTLLFAPNANSYRRFVEGAYVPLEPRWGYNHREVAVRIPVSGPENRRFEHRVAGADANPYLVVAAVLAGMLHGMETQADPGPMVEQLSDYCAREVHIPTRWFAAIEKFSQSSIMPAYLGQQFCRGYSSMRRAEEAMYHTTIPTQDYEWYLRAL</sequence>
<evidence type="ECO:0000256" key="3">
    <source>
        <dbReference type="ARBA" id="ARBA00022842"/>
    </source>
</evidence>
<dbReference type="GO" id="GO:0004356">
    <property type="term" value="F:glutamine synthetase activity"/>
    <property type="evidence" value="ECO:0007669"/>
    <property type="project" value="InterPro"/>
</dbReference>
<keyword evidence="8" id="KW-1185">Reference proteome</keyword>
<evidence type="ECO:0000256" key="4">
    <source>
        <dbReference type="PROSITE-ProRule" id="PRU01331"/>
    </source>
</evidence>
<evidence type="ECO:0000256" key="2">
    <source>
        <dbReference type="ARBA" id="ARBA00022598"/>
    </source>
</evidence>
<accession>A0AAP8MFW9</accession>
<reference evidence="7 8" key="1">
    <citation type="submission" date="2018-01" db="EMBL/GenBank/DDBJ databases">
        <title>The draft genome sequence of Halioglobus japonicus S1-36.</title>
        <authorList>
            <person name="Du Z.-J."/>
            <person name="Shi M.-J."/>
        </authorList>
    </citation>
    <scope>NUCLEOTIDE SEQUENCE [LARGE SCALE GENOMIC DNA]</scope>
    <source>
        <strain evidence="7 8">S1-36</strain>
    </source>
</reference>
<protein>
    <submittedName>
        <fullName evidence="7">Glutamine synthetase</fullName>
    </submittedName>
</protein>
<dbReference type="PANTHER" id="PTHR43785:SF12">
    <property type="entry name" value="TYPE-1 GLUTAMINE SYNTHETASE 2"/>
    <property type="match status" value="1"/>
</dbReference>
<keyword evidence="2" id="KW-0436">Ligase</keyword>
<dbReference type="PROSITE" id="PS51987">
    <property type="entry name" value="GS_CATALYTIC"/>
    <property type="match status" value="1"/>
</dbReference>
<comment type="cofactor">
    <cofactor evidence="1">
        <name>Mg(2+)</name>
        <dbReference type="ChEBI" id="CHEBI:18420"/>
    </cofactor>
</comment>
<dbReference type="Gene3D" id="3.30.590.10">
    <property type="entry name" value="Glutamine synthetase/guanido kinase, catalytic domain"/>
    <property type="match status" value="1"/>
</dbReference>
<dbReference type="PANTHER" id="PTHR43785">
    <property type="entry name" value="GAMMA-GLUTAMYLPUTRESCINE SYNTHETASE"/>
    <property type="match status" value="1"/>
</dbReference>
<dbReference type="GO" id="GO:0006598">
    <property type="term" value="P:polyamine catabolic process"/>
    <property type="evidence" value="ECO:0007669"/>
    <property type="project" value="TreeGrafter"/>
</dbReference>
<feature type="domain" description="GS catalytic" evidence="6">
    <location>
        <begin position="119"/>
        <end position="459"/>
    </location>
</feature>
<dbReference type="GO" id="GO:0006542">
    <property type="term" value="P:glutamine biosynthetic process"/>
    <property type="evidence" value="ECO:0007669"/>
    <property type="project" value="InterPro"/>
</dbReference>
<dbReference type="Pfam" id="PF00120">
    <property type="entry name" value="Gln-synt_C"/>
    <property type="match status" value="1"/>
</dbReference>
<dbReference type="InterPro" id="IPR008146">
    <property type="entry name" value="Gln_synth_cat_dom"/>
</dbReference>
<proteinExistence type="inferred from homology"/>
<keyword evidence="3" id="KW-0460">Magnesium</keyword>
<dbReference type="SMART" id="SM01230">
    <property type="entry name" value="Gln-synt_C"/>
    <property type="match status" value="1"/>
</dbReference>
<dbReference type="RefSeq" id="WP_084199395.1">
    <property type="nucleotide sequence ID" value="NZ_BMYL01000002.1"/>
</dbReference>
<dbReference type="PROSITE" id="PS00181">
    <property type="entry name" value="GLNA_ATP"/>
    <property type="match status" value="1"/>
</dbReference>
<dbReference type="Proteomes" id="UP000235162">
    <property type="component" value="Unassembled WGS sequence"/>
</dbReference>
<dbReference type="InterPro" id="IPR036651">
    <property type="entry name" value="Gln_synt_N_sf"/>
</dbReference>
<dbReference type="InterPro" id="IPR027303">
    <property type="entry name" value="Gln_synth_gly_rich_site"/>
</dbReference>
<dbReference type="AlphaFoldDB" id="A0AAP8MFW9"/>
<organism evidence="7 8">
    <name type="scientific">Halioglobus japonicus</name>
    <dbReference type="NCBI Taxonomy" id="930805"/>
    <lineage>
        <taxon>Bacteria</taxon>
        <taxon>Pseudomonadati</taxon>
        <taxon>Pseudomonadota</taxon>
        <taxon>Gammaproteobacteria</taxon>
        <taxon>Cellvibrionales</taxon>
        <taxon>Halieaceae</taxon>
        <taxon>Halioglobus</taxon>
    </lineage>
</organism>
<evidence type="ECO:0000313" key="8">
    <source>
        <dbReference type="Proteomes" id="UP000235162"/>
    </source>
</evidence>